<sequence>MALRDPLVAEAQHALLEHLSEYAVGQVVGGGQDNPYLGAGRHSGTAPQEPRHEHGPPVPSGPASPCDESDAPGRPALPC</sequence>
<dbReference type="EMBL" id="JBGOSP010000006">
    <property type="protein sequence ID" value="MFA3837224.1"/>
    <property type="molecule type" value="Genomic_DNA"/>
</dbReference>
<gene>
    <name evidence="2" type="ORF">ACEG43_13715</name>
</gene>
<dbReference type="RefSeq" id="WP_372562712.1">
    <property type="nucleotide sequence ID" value="NZ_JBGOSP010000006.1"/>
</dbReference>
<evidence type="ECO:0000313" key="3">
    <source>
        <dbReference type="Proteomes" id="UP001571476"/>
    </source>
</evidence>
<accession>A0ABV4SJ38</accession>
<protein>
    <submittedName>
        <fullName evidence="2">Uncharacterized protein</fullName>
    </submittedName>
</protein>
<evidence type="ECO:0000256" key="1">
    <source>
        <dbReference type="SAM" id="MobiDB-lite"/>
    </source>
</evidence>
<proteinExistence type="predicted"/>
<keyword evidence="3" id="KW-1185">Reference proteome</keyword>
<name>A0ABV4SJ38_9ACTN</name>
<dbReference type="Proteomes" id="UP001571476">
    <property type="component" value="Unassembled WGS sequence"/>
</dbReference>
<comment type="caution">
    <text evidence="2">The sequence shown here is derived from an EMBL/GenBank/DDBJ whole genome shotgun (WGS) entry which is preliminary data.</text>
</comment>
<reference evidence="2 3" key="1">
    <citation type="submission" date="2024-08" db="EMBL/GenBank/DDBJ databases">
        <title>Genome sequence of Streptomyces aureus CACIA-1.46HGO.</title>
        <authorList>
            <person name="Evangelista-Martinez Z."/>
        </authorList>
    </citation>
    <scope>NUCLEOTIDE SEQUENCE [LARGE SCALE GENOMIC DNA]</scope>
    <source>
        <strain evidence="2 3">CACIA-1.46HGO</strain>
    </source>
</reference>
<organism evidence="2 3">
    <name type="scientific">Streptomyces aureus</name>
    <dbReference type="NCBI Taxonomy" id="193461"/>
    <lineage>
        <taxon>Bacteria</taxon>
        <taxon>Bacillati</taxon>
        <taxon>Actinomycetota</taxon>
        <taxon>Actinomycetes</taxon>
        <taxon>Kitasatosporales</taxon>
        <taxon>Streptomycetaceae</taxon>
        <taxon>Streptomyces</taxon>
    </lineage>
</organism>
<feature type="region of interest" description="Disordered" evidence="1">
    <location>
        <begin position="27"/>
        <end position="79"/>
    </location>
</feature>
<evidence type="ECO:0000313" key="2">
    <source>
        <dbReference type="EMBL" id="MFA3837224.1"/>
    </source>
</evidence>